<sequence>MHIIHVVRQFYPAIGGLENFVRSLASEQIKQGHQVKVVTLDQVFHQQTSLRDNEMLDGIHIRRLPFFGSYKYPITTKVSEVLENADIVHVHALDFFADFLAVSKIIHGKKLVLSTHGGFFHTEYASRLKEIYFSTITRLSLMAYSAVYACSVNDYQVFSRICGRKLQLIENGVDTHKFGHLPAHSGNHRLIFIGRFSDNKRIDKLIDLFARLVQLDKRYRLSIVGRDWDDNEQKIIEQIAALALEPYIHIHTGLDDAQVSQLVAQSTFIVSASEYEGFGLTLIEGMAAGLIPLASDIPSFGRIVEKAGVGEIIDFSIDGGADKLHNCVSQVLADHSNQRELAMNAAATYDWSHVANQFTRSYLDLLGEQYRTIQQVRVDCRPGDDIIAELDNAIEHDQGVCVGYANAHTINLARKHDEYKRLLNRFLILNDGIGVDIASKLKYGRGFSENLNGTDFTPRYLAESTKPLRIFLLGAKSQVVSRCFEIWREKYPQHQWVGFHHGYFKAHENHKICQQIKTCEANLVLVAMGNPQQEQWLSQHLPATGAAVGIGVGALFDFASGSIERAPKWLRQIRCEWVFRLYKEPARMWRRYLVGNMTFLLNACGDR</sequence>
<name>A0ABS7EGX3_9GAMM</name>
<feature type="domain" description="Glycosyltransferase subfamily 4-like N-terminal" evidence="4">
    <location>
        <begin position="14"/>
        <end position="176"/>
    </location>
</feature>
<dbReference type="InterPro" id="IPR004629">
    <property type="entry name" value="WecG_TagA_CpsF"/>
</dbReference>
<keyword evidence="2" id="KW-0808">Transferase</keyword>
<dbReference type="PANTHER" id="PTHR34136">
    <property type="match status" value="1"/>
</dbReference>
<dbReference type="NCBIfam" id="TIGR00696">
    <property type="entry name" value="wecG_tagA_cpsF"/>
    <property type="match status" value="1"/>
</dbReference>
<evidence type="ECO:0000313" key="5">
    <source>
        <dbReference type="EMBL" id="MBW8191450.1"/>
    </source>
</evidence>
<keyword evidence="1" id="KW-0328">Glycosyltransferase</keyword>
<dbReference type="Pfam" id="PF03808">
    <property type="entry name" value="Glyco_tran_WecG"/>
    <property type="match status" value="1"/>
</dbReference>
<proteinExistence type="predicted"/>
<evidence type="ECO:0000256" key="1">
    <source>
        <dbReference type="ARBA" id="ARBA00022676"/>
    </source>
</evidence>
<dbReference type="PANTHER" id="PTHR34136:SF1">
    <property type="entry name" value="UDP-N-ACETYL-D-MANNOSAMINURONIC ACID TRANSFERASE"/>
    <property type="match status" value="1"/>
</dbReference>
<dbReference type="InterPro" id="IPR028098">
    <property type="entry name" value="Glyco_trans_4-like_N"/>
</dbReference>
<dbReference type="Gene3D" id="3.40.50.2000">
    <property type="entry name" value="Glycogen Phosphorylase B"/>
    <property type="match status" value="2"/>
</dbReference>
<comment type="caution">
    <text evidence="5">The sequence shown here is derived from an EMBL/GenBank/DDBJ whole genome shotgun (WGS) entry which is preliminary data.</text>
</comment>
<dbReference type="Proteomes" id="UP001166251">
    <property type="component" value="Unassembled WGS sequence"/>
</dbReference>
<reference evidence="5" key="1">
    <citation type="submission" date="2021-07" db="EMBL/GenBank/DDBJ databases">
        <title>Neiella marina sp. nov., isolated from the intestinal content of sea cucumber Apostichopus japonicus.</title>
        <authorList>
            <person name="Bai X."/>
        </authorList>
    </citation>
    <scope>NUCLEOTIDE SEQUENCE</scope>
    <source>
        <strain evidence="5">126</strain>
    </source>
</reference>
<dbReference type="Pfam" id="PF13439">
    <property type="entry name" value="Glyco_transf_4"/>
    <property type="match status" value="1"/>
</dbReference>
<organism evidence="5 6">
    <name type="scientific">Neiella holothuriorum</name>
    <dbReference type="NCBI Taxonomy" id="2870530"/>
    <lineage>
        <taxon>Bacteria</taxon>
        <taxon>Pseudomonadati</taxon>
        <taxon>Pseudomonadota</taxon>
        <taxon>Gammaproteobacteria</taxon>
        <taxon>Alteromonadales</taxon>
        <taxon>Echinimonadaceae</taxon>
        <taxon>Neiella</taxon>
    </lineage>
</organism>
<accession>A0ABS7EGX3</accession>
<evidence type="ECO:0000259" key="3">
    <source>
        <dbReference type="Pfam" id="PF00534"/>
    </source>
</evidence>
<dbReference type="RefSeq" id="WP_220104131.1">
    <property type="nucleotide sequence ID" value="NZ_JAHZSS010000011.1"/>
</dbReference>
<dbReference type="InterPro" id="IPR001296">
    <property type="entry name" value="Glyco_trans_1"/>
</dbReference>
<evidence type="ECO:0000313" key="6">
    <source>
        <dbReference type="Proteomes" id="UP001166251"/>
    </source>
</evidence>
<evidence type="ECO:0000256" key="2">
    <source>
        <dbReference type="ARBA" id="ARBA00022679"/>
    </source>
</evidence>
<dbReference type="EMBL" id="JAHZSS010000011">
    <property type="protein sequence ID" value="MBW8191450.1"/>
    <property type="molecule type" value="Genomic_DNA"/>
</dbReference>
<dbReference type="Pfam" id="PF00534">
    <property type="entry name" value="Glycos_transf_1"/>
    <property type="match status" value="1"/>
</dbReference>
<keyword evidence="6" id="KW-1185">Reference proteome</keyword>
<dbReference type="CDD" id="cd06533">
    <property type="entry name" value="Glyco_transf_WecG_TagA"/>
    <property type="match status" value="1"/>
</dbReference>
<feature type="domain" description="Glycosyl transferase family 1" evidence="3">
    <location>
        <begin position="186"/>
        <end position="345"/>
    </location>
</feature>
<dbReference type="SUPFAM" id="SSF53756">
    <property type="entry name" value="UDP-Glycosyltransferase/glycogen phosphorylase"/>
    <property type="match status" value="1"/>
</dbReference>
<dbReference type="CDD" id="cd03801">
    <property type="entry name" value="GT4_PimA-like"/>
    <property type="match status" value="1"/>
</dbReference>
<gene>
    <name evidence="5" type="ORF">K0504_10415</name>
</gene>
<protein>
    <submittedName>
        <fullName evidence="5">WecB/TagA/CpsF family glycosyltransferase</fullName>
    </submittedName>
</protein>
<evidence type="ECO:0000259" key="4">
    <source>
        <dbReference type="Pfam" id="PF13439"/>
    </source>
</evidence>